<dbReference type="KEGG" id="dmm:dnm_088560"/>
<evidence type="ECO:0000313" key="2">
    <source>
        <dbReference type="Proteomes" id="UP000663722"/>
    </source>
</evidence>
<accession>A0A975BVZ2</accession>
<dbReference type="Proteomes" id="UP000663722">
    <property type="component" value="Chromosome"/>
</dbReference>
<proteinExistence type="predicted"/>
<dbReference type="InterPro" id="IPR021523">
    <property type="entry name" value="DUF3187"/>
</dbReference>
<keyword evidence="2" id="KW-1185">Reference proteome</keyword>
<dbReference type="Gene3D" id="2.40.160.60">
    <property type="entry name" value="Outer membrane protein transport protein (OMPP1/FadL/TodX)"/>
    <property type="match status" value="1"/>
</dbReference>
<reference evidence="1" key="1">
    <citation type="journal article" date="2021" name="Microb. Physiol.">
        <title>Proteogenomic Insights into the Physiology of Marine, Sulfate-Reducing, Filamentous Desulfonema limicola and Desulfonema magnum.</title>
        <authorList>
            <person name="Schnaars V."/>
            <person name="Wohlbrand L."/>
            <person name="Scheve S."/>
            <person name="Hinrichs C."/>
            <person name="Reinhardt R."/>
            <person name="Rabus R."/>
        </authorList>
    </citation>
    <scope>NUCLEOTIDE SEQUENCE</scope>
    <source>
        <strain evidence="1">4be13</strain>
    </source>
</reference>
<dbReference type="AlphaFoldDB" id="A0A975BVZ2"/>
<gene>
    <name evidence="1" type="ORF">dnm_088560</name>
</gene>
<dbReference type="RefSeq" id="WP_207679995.1">
    <property type="nucleotide sequence ID" value="NZ_CP061800.1"/>
</dbReference>
<evidence type="ECO:0000313" key="1">
    <source>
        <dbReference type="EMBL" id="QTA92766.1"/>
    </source>
</evidence>
<dbReference type="Pfam" id="PF11383">
    <property type="entry name" value="DUF3187"/>
    <property type="match status" value="1"/>
</dbReference>
<dbReference type="EMBL" id="CP061800">
    <property type="protein sequence ID" value="QTA92766.1"/>
    <property type="molecule type" value="Genomic_DNA"/>
</dbReference>
<organism evidence="1 2">
    <name type="scientific">Desulfonema magnum</name>
    <dbReference type="NCBI Taxonomy" id="45655"/>
    <lineage>
        <taxon>Bacteria</taxon>
        <taxon>Pseudomonadati</taxon>
        <taxon>Thermodesulfobacteriota</taxon>
        <taxon>Desulfobacteria</taxon>
        <taxon>Desulfobacterales</taxon>
        <taxon>Desulfococcaceae</taxon>
        <taxon>Desulfonema</taxon>
    </lineage>
</organism>
<sequence>MIRIYITVILFVCLTMSAWATEKGPLRVRNQFPPHLMFLTPLPDSPRLMQRNQLSVSLSADYASVFVNAESEDWTALMDTEMTVLDVSFEYGVTEYLTLSLEVPLISMNDGFLDGFLEDYHNMLGVPNYGRENRPKNEFAYVLQKEGQDWFKSESGGCHPGDSSVSLKIPLADEKEPFLPWSLSLSYTLKIPTGDEDHGFGSGGFDHGVFLFSQFNLSPFVLYLNPGFIFLTDPETSGPEISVNNIFALLIAGEYIFNDQWTLSAQFNYYTSPFENTGIRSLDDDSLELAVGFTRELTSAMTLEFAFCEDLSRSEPDFNVHTRLIYRLGN</sequence>
<name>A0A975BVZ2_9BACT</name>
<protein>
    <submittedName>
        <fullName evidence="1">DUF3187</fullName>
    </submittedName>
</protein>